<gene>
    <name evidence="15" type="primary">pbpC</name>
    <name evidence="15" type="ORF">F3168_09100</name>
</gene>
<evidence type="ECO:0000256" key="4">
    <source>
        <dbReference type="ARBA" id="ARBA00022645"/>
    </source>
</evidence>
<evidence type="ECO:0000256" key="9">
    <source>
        <dbReference type="ARBA" id="ARBA00023268"/>
    </source>
</evidence>
<dbReference type="EMBL" id="WIOL01000003">
    <property type="protein sequence ID" value="MQT17418.1"/>
    <property type="molecule type" value="Genomic_DNA"/>
</dbReference>
<proteinExistence type="inferred from homology"/>
<evidence type="ECO:0000256" key="2">
    <source>
        <dbReference type="ARBA" id="ARBA00007090"/>
    </source>
</evidence>
<keyword evidence="16" id="KW-1185">Reference proteome</keyword>
<sequence length="702" mass="73513">MTRTACLLLVLVAATLILLIATTPLAPPDFAGARSASATSEARLLARDGRVLAVRRTDPNQRRLAWVPLADISPALRNRIVAAEDRRFAEHAGIDWRAVAASVRDRAEGRANRGASTITMQLTALLDPTLGSAGTRSWRQKIMQGRAAVALERRWTKDQILEAWLNLLPFRGDLVGIDAAARGLAGHAPAAIDAAEAAVLTALARSPQAPPATVTARACRTAPDLACARIALTADRLLGPRAPIAAPDLAPQLANRLLVPGTRGDVATTIDADVQRLATAALTRQMAALSARGARDGAAIVVDNASGDILAWVGSAGPASTAASVDGVTAQRQAGSTLKPQLYALALERRLLTAASVLDDSPVDLDTASGLYVPQNYDRQFRGPVSVRSALGNSLNVPAVRTLLLVGVDGFRERLFDIGYAGITRDGDYYGFSLALGSAEVSLVEQAAAFRALARGGRWSLLRITPGAPAADRQAIDAGAAAIIRDILSDPAARTATFGEDNGLVLPFPAAVKTGTSKALRDNWCIGFSDRFTVGVWVGNFEGDPMVGVSGTSGAAPAWAAILQGLHAARPGGAFRLPPGIVRQRVSFVPAIEPPRDELFLAGTEMARFTATDPAAARPRLLAPADGSVVALDPDIPPARQRVTIRARTGPAALSLTIDGRPLATRHDGGTATALWAPVPGVHVIALTDGRHVFDRARLTVR</sequence>
<dbReference type="Pfam" id="PF00905">
    <property type="entry name" value="Transpeptidase"/>
    <property type="match status" value="1"/>
</dbReference>
<dbReference type="RefSeq" id="WP_152577886.1">
    <property type="nucleotide sequence ID" value="NZ_JAATJI010000002.1"/>
</dbReference>
<evidence type="ECO:0000259" key="14">
    <source>
        <dbReference type="Pfam" id="PF06832"/>
    </source>
</evidence>
<protein>
    <recommendedName>
        <fullName evidence="10">peptidoglycan glycosyltransferase</fullName>
        <ecNumber evidence="10">2.4.99.28</ecNumber>
    </recommendedName>
</protein>
<dbReference type="GO" id="GO:0008658">
    <property type="term" value="F:penicillin binding"/>
    <property type="evidence" value="ECO:0007669"/>
    <property type="project" value="InterPro"/>
</dbReference>
<accession>A0A7C9GVB9</accession>
<evidence type="ECO:0000256" key="10">
    <source>
        <dbReference type="ARBA" id="ARBA00044770"/>
    </source>
</evidence>
<evidence type="ECO:0000256" key="3">
    <source>
        <dbReference type="ARBA" id="ARBA00007739"/>
    </source>
</evidence>
<feature type="domain" description="Penicillin-binding protein transpeptidase" evidence="12">
    <location>
        <begin position="297"/>
        <end position="520"/>
    </location>
</feature>
<dbReference type="Gene3D" id="3.40.710.10">
    <property type="entry name" value="DD-peptidase/beta-lactamase superfamily"/>
    <property type="match status" value="1"/>
</dbReference>
<keyword evidence="9" id="KW-0511">Multifunctional enzyme</keyword>
<dbReference type="PANTHER" id="PTHR32282">
    <property type="entry name" value="BINDING PROTEIN TRANSPEPTIDASE, PUTATIVE-RELATED"/>
    <property type="match status" value="1"/>
</dbReference>
<dbReference type="GO" id="GO:0008955">
    <property type="term" value="F:peptidoglycan glycosyltransferase activity"/>
    <property type="evidence" value="ECO:0007669"/>
    <property type="project" value="UniProtKB-EC"/>
</dbReference>
<keyword evidence="6" id="KW-0328">Glycosyltransferase</keyword>
<evidence type="ECO:0000313" key="16">
    <source>
        <dbReference type="Proteomes" id="UP000481327"/>
    </source>
</evidence>
<keyword evidence="5" id="KW-0645">Protease</keyword>
<evidence type="ECO:0000256" key="5">
    <source>
        <dbReference type="ARBA" id="ARBA00022670"/>
    </source>
</evidence>
<dbReference type="Proteomes" id="UP000481327">
    <property type="component" value="Unassembled WGS sequence"/>
</dbReference>
<reference evidence="15 16" key="1">
    <citation type="submission" date="2019-09" db="EMBL/GenBank/DDBJ databases">
        <title>Polymorphobacter sp. isolated from a lake in China.</title>
        <authorList>
            <person name="Liu Z."/>
        </authorList>
    </citation>
    <scope>NUCLEOTIDE SEQUENCE [LARGE SCALE GENOMIC DNA]</scope>
    <source>
        <strain evidence="15 16">D40P</strain>
    </source>
</reference>
<dbReference type="GO" id="GO:0030288">
    <property type="term" value="C:outer membrane-bounded periplasmic space"/>
    <property type="evidence" value="ECO:0007669"/>
    <property type="project" value="TreeGrafter"/>
</dbReference>
<comment type="pathway">
    <text evidence="1">Cell wall biogenesis; peptidoglycan biosynthesis.</text>
</comment>
<dbReference type="AlphaFoldDB" id="A0A7C9GVB9"/>
<dbReference type="SUPFAM" id="SSF53955">
    <property type="entry name" value="Lysozyme-like"/>
    <property type="match status" value="1"/>
</dbReference>
<name>A0A7C9GVB9_9SPHN</name>
<evidence type="ECO:0000256" key="11">
    <source>
        <dbReference type="ARBA" id="ARBA00049902"/>
    </source>
</evidence>
<dbReference type="GO" id="GO:0009252">
    <property type="term" value="P:peptidoglycan biosynthetic process"/>
    <property type="evidence" value="ECO:0007669"/>
    <property type="project" value="UniProtKB-UniPathway"/>
</dbReference>
<feature type="domain" description="Glycosyl transferase family 51" evidence="13">
    <location>
        <begin position="58"/>
        <end position="211"/>
    </location>
</feature>
<dbReference type="InterPro" id="IPR012338">
    <property type="entry name" value="Beta-lactam/transpept-like"/>
</dbReference>
<dbReference type="InterPro" id="IPR011815">
    <property type="entry name" value="PBP_1c"/>
</dbReference>
<dbReference type="OrthoDB" id="9766909at2"/>
<evidence type="ECO:0000256" key="7">
    <source>
        <dbReference type="ARBA" id="ARBA00022679"/>
    </source>
</evidence>
<evidence type="ECO:0000256" key="6">
    <source>
        <dbReference type="ARBA" id="ARBA00022676"/>
    </source>
</evidence>
<keyword evidence="7" id="KW-0808">Transferase</keyword>
<dbReference type="NCBIfam" id="TIGR02073">
    <property type="entry name" value="PBP_1c"/>
    <property type="match status" value="1"/>
</dbReference>
<dbReference type="InterPro" id="IPR001460">
    <property type="entry name" value="PCN-bd_Tpept"/>
</dbReference>
<dbReference type="InterPro" id="IPR009647">
    <property type="entry name" value="PBP_C"/>
</dbReference>
<comment type="similarity">
    <text evidence="3">In the N-terminal section; belongs to the glycosyltransferase 51 family.</text>
</comment>
<organism evidence="15 16">
    <name type="scientific">Sandarakinorhabdus fusca</name>
    <dbReference type="NCBI Taxonomy" id="1439888"/>
    <lineage>
        <taxon>Bacteria</taxon>
        <taxon>Pseudomonadati</taxon>
        <taxon>Pseudomonadota</taxon>
        <taxon>Alphaproteobacteria</taxon>
        <taxon>Sphingomonadales</taxon>
        <taxon>Sphingosinicellaceae</taxon>
        <taxon>Sandarakinorhabdus</taxon>
    </lineage>
</organism>
<dbReference type="InterPro" id="IPR036950">
    <property type="entry name" value="PBP_transglycosylase"/>
</dbReference>
<dbReference type="InterPro" id="IPR023346">
    <property type="entry name" value="Lysozyme-like_dom_sf"/>
</dbReference>
<dbReference type="GO" id="GO:0006508">
    <property type="term" value="P:proteolysis"/>
    <property type="evidence" value="ECO:0007669"/>
    <property type="project" value="UniProtKB-KW"/>
</dbReference>
<comment type="caution">
    <text evidence="15">The sequence shown here is derived from an EMBL/GenBank/DDBJ whole genome shotgun (WGS) entry which is preliminary data.</text>
</comment>
<dbReference type="EC" id="2.4.99.28" evidence="10"/>
<evidence type="ECO:0000256" key="1">
    <source>
        <dbReference type="ARBA" id="ARBA00004752"/>
    </source>
</evidence>
<dbReference type="Gene3D" id="1.10.3810.10">
    <property type="entry name" value="Biosynthetic peptidoglycan transglycosylase-like"/>
    <property type="match status" value="1"/>
</dbReference>
<dbReference type="GO" id="GO:0004180">
    <property type="term" value="F:carboxypeptidase activity"/>
    <property type="evidence" value="ECO:0007669"/>
    <property type="project" value="UniProtKB-KW"/>
</dbReference>
<evidence type="ECO:0000256" key="8">
    <source>
        <dbReference type="ARBA" id="ARBA00022801"/>
    </source>
</evidence>
<dbReference type="PANTHER" id="PTHR32282:SF15">
    <property type="entry name" value="PENICILLIN-BINDING PROTEIN 1C"/>
    <property type="match status" value="1"/>
</dbReference>
<dbReference type="InterPro" id="IPR050396">
    <property type="entry name" value="Glycosyltr_51/Transpeptidase"/>
</dbReference>
<feature type="domain" description="Penicillin-binding C-terminal" evidence="14">
    <location>
        <begin position="614"/>
        <end position="690"/>
    </location>
</feature>
<dbReference type="InterPro" id="IPR001264">
    <property type="entry name" value="Glyco_trans_51"/>
</dbReference>
<keyword evidence="4" id="KW-0121">Carboxypeptidase</keyword>
<evidence type="ECO:0000313" key="15">
    <source>
        <dbReference type="EMBL" id="MQT17418.1"/>
    </source>
</evidence>
<dbReference type="UniPathway" id="UPA00219"/>
<dbReference type="Pfam" id="PF00912">
    <property type="entry name" value="Transgly"/>
    <property type="match status" value="1"/>
</dbReference>
<dbReference type="Pfam" id="PF06832">
    <property type="entry name" value="BiPBP_C"/>
    <property type="match status" value="1"/>
</dbReference>
<keyword evidence="8" id="KW-0378">Hydrolase</keyword>
<evidence type="ECO:0000259" key="12">
    <source>
        <dbReference type="Pfam" id="PF00905"/>
    </source>
</evidence>
<dbReference type="SUPFAM" id="SSF56601">
    <property type="entry name" value="beta-lactamase/transpeptidase-like"/>
    <property type="match status" value="1"/>
</dbReference>
<comment type="similarity">
    <text evidence="2">In the C-terminal section; belongs to the transpeptidase family.</text>
</comment>
<evidence type="ECO:0000259" key="13">
    <source>
        <dbReference type="Pfam" id="PF00912"/>
    </source>
</evidence>
<comment type="catalytic activity">
    <reaction evidence="11">
        <text>[GlcNAc-(1-&gt;4)-Mur2Ac(oyl-L-Ala-gamma-D-Glu-L-Lys-D-Ala-D-Ala)](n)-di-trans,octa-cis-undecaprenyl diphosphate + beta-D-GlcNAc-(1-&gt;4)-Mur2Ac(oyl-L-Ala-gamma-D-Glu-L-Lys-D-Ala-D-Ala)-di-trans,octa-cis-undecaprenyl diphosphate = [GlcNAc-(1-&gt;4)-Mur2Ac(oyl-L-Ala-gamma-D-Glu-L-Lys-D-Ala-D-Ala)](n+1)-di-trans,octa-cis-undecaprenyl diphosphate + di-trans,octa-cis-undecaprenyl diphosphate + H(+)</text>
        <dbReference type="Rhea" id="RHEA:23708"/>
        <dbReference type="Rhea" id="RHEA-COMP:9602"/>
        <dbReference type="Rhea" id="RHEA-COMP:9603"/>
        <dbReference type="ChEBI" id="CHEBI:15378"/>
        <dbReference type="ChEBI" id="CHEBI:58405"/>
        <dbReference type="ChEBI" id="CHEBI:60033"/>
        <dbReference type="ChEBI" id="CHEBI:78435"/>
        <dbReference type="EC" id="2.4.99.28"/>
    </reaction>
</comment>